<sequence length="44" mass="5038">MVSDLLIRGTNEWNRKRVEDTLPALAPAIFLIQPSRLRVVLTAY</sequence>
<reference evidence="2" key="1">
    <citation type="submission" date="2018-11" db="EMBL/GenBank/DDBJ databases">
        <authorList>
            <consortium name="Genoscope - CEA"/>
            <person name="William W."/>
        </authorList>
    </citation>
    <scope>NUCLEOTIDE SEQUENCE</scope>
</reference>
<proteinExistence type="predicted"/>
<name>A0A3P6B4L7_BRACM</name>
<organism evidence="2">
    <name type="scientific">Brassica campestris</name>
    <name type="common">Field mustard</name>
    <dbReference type="NCBI Taxonomy" id="3711"/>
    <lineage>
        <taxon>Eukaryota</taxon>
        <taxon>Viridiplantae</taxon>
        <taxon>Streptophyta</taxon>
        <taxon>Embryophyta</taxon>
        <taxon>Tracheophyta</taxon>
        <taxon>Spermatophyta</taxon>
        <taxon>Magnoliopsida</taxon>
        <taxon>eudicotyledons</taxon>
        <taxon>Gunneridae</taxon>
        <taxon>Pentapetalae</taxon>
        <taxon>rosids</taxon>
        <taxon>malvids</taxon>
        <taxon>Brassicales</taxon>
        <taxon>Brassicaceae</taxon>
        <taxon>Brassiceae</taxon>
        <taxon>Brassica</taxon>
    </lineage>
</organism>
<evidence type="ECO:0000313" key="1">
    <source>
        <dbReference type="EMBL" id="CAG7902157.1"/>
    </source>
</evidence>
<dbReference type="EMBL" id="LR031574">
    <property type="protein sequence ID" value="VDC98087.1"/>
    <property type="molecule type" value="Genomic_DNA"/>
</dbReference>
<evidence type="ECO:0000313" key="2">
    <source>
        <dbReference type="EMBL" id="VDC98087.1"/>
    </source>
</evidence>
<protein>
    <submittedName>
        <fullName evidence="1">Uncharacterized protein</fullName>
    </submittedName>
</protein>
<dbReference type="EMBL" id="LS974623">
    <property type="protein sequence ID" value="CAG7902157.1"/>
    <property type="molecule type" value="Genomic_DNA"/>
</dbReference>
<dbReference type="Proteomes" id="UP000694005">
    <property type="component" value="Chromosome A07"/>
</dbReference>
<dbReference type="AlphaFoldDB" id="A0A3P6B4L7"/>
<accession>A0A3P6B4L7</accession>
<dbReference type="Gramene" id="A07p18010.2_BraZ1">
    <property type="protein sequence ID" value="A07p18010.2_BraZ1.CDS.1"/>
    <property type="gene ID" value="A07g18010.2_BraZ1"/>
</dbReference>
<gene>
    <name evidence="2" type="ORF">BRAA07T29349Z</name>
    <name evidence="1" type="ORF">BRAPAZ1V2_A07P18010.2</name>
</gene>